<evidence type="ECO:0000313" key="1">
    <source>
        <dbReference type="EMBL" id="PUZ51665.1"/>
    </source>
</evidence>
<gene>
    <name evidence="1" type="ORF">GQ55_6G206100</name>
</gene>
<dbReference type="Proteomes" id="UP000244336">
    <property type="component" value="Chromosome 6"/>
</dbReference>
<dbReference type="EMBL" id="CM009754">
    <property type="protein sequence ID" value="PUZ51665.1"/>
    <property type="molecule type" value="Genomic_DNA"/>
</dbReference>
<protein>
    <submittedName>
        <fullName evidence="1">Uncharacterized protein</fullName>
    </submittedName>
</protein>
<evidence type="ECO:0000313" key="2">
    <source>
        <dbReference type="Proteomes" id="UP000244336"/>
    </source>
</evidence>
<sequence length="97" mass="11077">MVSQCKQISELLASWLVRHMDGDKLTGRFSFLRDPIPVAPDHANITSRIQPFLSSPVTCWIKRKLAQNKRNTILSCACKQNFCEISVYSSVLTSRHR</sequence>
<organism evidence="1 2">
    <name type="scientific">Panicum hallii var. hallii</name>
    <dbReference type="NCBI Taxonomy" id="1504633"/>
    <lineage>
        <taxon>Eukaryota</taxon>
        <taxon>Viridiplantae</taxon>
        <taxon>Streptophyta</taxon>
        <taxon>Embryophyta</taxon>
        <taxon>Tracheophyta</taxon>
        <taxon>Spermatophyta</taxon>
        <taxon>Magnoliopsida</taxon>
        <taxon>Liliopsida</taxon>
        <taxon>Poales</taxon>
        <taxon>Poaceae</taxon>
        <taxon>PACMAD clade</taxon>
        <taxon>Panicoideae</taxon>
        <taxon>Panicodae</taxon>
        <taxon>Paniceae</taxon>
        <taxon>Panicinae</taxon>
        <taxon>Panicum</taxon>
        <taxon>Panicum sect. Panicum</taxon>
    </lineage>
</organism>
<accession>A0A2T7D7W1</accession>
<proteinExistence type="predicted"/>
<name>A0A2T7D7W1_9POAL</name>
<dbReference type="AlphaFoldDB" id="A0A2T7D7W1"/>
<dbReference type="Gramene" id="PUZ51665">
    <property type="protein sequence ID" value="PUZ51665"/>
    <property type="gene ID" value="GQ55_6G206100"/>
</dbReference>
<keyword evidence="2" id="KW-1185">Reference proteome</keyword>
<reference evidence="1 2" key="1">
    <citation type="submission" date="2018-04" db="EMBL/GenBank/DDBJ databases">
        <title>WGS assembly of Panicum hallii var. hallii HAL2.</title>
        <authorList>
            <person name="Lovell J."/>
            <person name="Jenkins J."/>
            <person name="Lowry D."/>
            <person name="Mamidi S."/>
            <person name="Sreedasyam A."/>
            <person name="Weng X."/>
            <person name="Barry K."/>
            <person name="Bonette J."/>
            <person name="Campitelli B."/>
            <person name="Daum C."/>
            <person name="Gordon S."/>
            <person name="Gould B."/>
            <person name="Lipzen A."/>
            <person name="MacQueen A."/>
            <person name="Palacio-Mejia J."/>
            <person name="Plott C."/>
            <person name="Shakirov E."/>
            <person name="Shu S."/>
            <person name="Yoshinaga Y."/>
            <person name="Zane M."/>
            <person name="Rokhsar D."/>
            <person name="Grimwood J."/>
            <person name="Schmutz J."/>
            <person name="Juenger T."/>
        </authorList>
    </citation>
    <scope>NUCLEOTIDE SEQUENCE [LARGE SCALE GENOMIC DNA]</scope>
    <source>
        <strain evidence="2">cv. HAL2</strain>
    </source>
</reference>